<dbReference type="GO" id="GO:0003887">
    <property type="term" value="F:DNA-directed DNA polymerase activity"/>
    <property type="evidence" value="ECO:0007669"/>
    <property type="project" value="UniProtKB-UniRule"/>
</dbReference>
<sequence>MKFIIEKEKLLNPLQQISNAFLNRSTLPILNHLLLEIKNNYLLIIGANLEIEVISKIILYKNYEPGSVTISSKKFFNICRSLPKKSLIFIKKKNEKIFIQSQKSRFSLSTLPVSEFPIVNSEKKLIQILFPTEEILIELIELTKISMANQDVRYYLNGMLLEIKNDEIRSVTTDGHRLSICISSFHTKTSIPFSIIIPRKGVIELFRILKQNKKQPIKLSIGNNNIKIITNNYIFTSKLIDGCFPNYRNILPKNNYITLKVNSVDLKEAISRVSILSNEKFRGIRMQITKNTLKITSNNSNQEEAEETLDISYKNKDIEICLNANYILDILNTLKCKNIKIFLLDEISSIKIENAENKKSFYIVMPMKL</sequence>
<dbReference type="InterPro" id="IPR046938">
    <property type="entry name" value="DNA_clamp_sf"/>
</dbReference>
<dbReference type="KEGG" id="wca:WEOB_306"/>
<dbReference type="EMBL" id="LN774881">
    <property type="protein sequence ID" value="CEN32242.1"/>
    <property type="molecule type" value="Genomic_DNA"/>
</dbReference>
<reference evidence="15" key="1">
    <citation type="submission" date="2015-01" db="EMBL/GenBank/DDBJ databases">
        <authorList>
            <person name="Manzano-Marin A."/>
            <person name="Manzano-Marin A."/>
        </authorList>
    </citation>
    <scope>NUCLEOTIDE SEQUENCE [LARGE SCALE GENOMIC DNA]</scope>
    <source>
        <strain evidence="15">obscurior</strain>
    </source>
</reference>
<evidence type="ECO:0000256" key="5">
    <source>
        <dbReference type="ARBA" id="ARBA00022679"/>
    </source>
</evidence>
<dbReference type="Gene3D" id="3.70.10.10">
    <property type="match status" value="1"/>
</dbReference>
<dbReference type="Gene3D" id="3.10.150.10">
    <property type="entry name" value="DNA Polymerase III, subunit A, domain 2"/>
    <property type="match status" value="1"/>
</dbReference>
<name>A0A0H5BWZ0_9ENTR</name>
<dbReference type="AlphaFoldDB" id="A0A0H5BWZ0"/>
<dbReference type="GO" id="GO:0008408">
    <property type="term" value="F:3'-5' exonuclease activity"/>
    <property type="evidence" value="ECO:0007669"/>
    <property type="project" value="InterPro"/>
</dbReference>
<keyword evidence="6 10" id="KW-0548">Nucleotidyltransferase</keyword>
<dbReference type="PANTHER" id="PTHR30478">
    <property type="entry name" value="DNA POLYMERASE III SUBUNIT BETA"/>
    <property type="match status" value="1"/>
</dbReference>
<keyword evidence="7 10" id="KW-0235">DNA replication</keyword>
<evidence type="ECO:0000256" key="8">
    <source>
        <dbReference type="ARBA" id="ARBA00022932"/>
    </source>
</evidence>
<dbReference type="InterPro" id="IPR022637">
    <property type="entry name" value="DNA_polIII_beta_cen"/>
</dbReference>
<evidence type="ECO:0000259" key="12">
    <source>
        <dbReference type="Pfam" id="PF02767"/>
    </source>
</evidence>
<keyword evidence="5 10" id="KW-0808">Transferase</keyword>
<evidence type="ECO:0000256" key="7">
    <source>
        <dbReference type="ARBA" id="ARBA00022705"/>
    </source>
</evidence>
<dbReference type="RefSeq" id="WP_281263785.1">
    <property type="nucleotide sequence ID" value="NZ_LN774881.1"/>
</dbReference>
<keyword evidence="8 10" id="KW-0239">DNA-directed DNA polymerase</keyword>
<dbReference type="GO" id="GO:0006271">
    <property type="term" value="P:DNA strand elongation involved in DNA replication"/>
    <property type="evidence" value="ECO:0007669"/>
    <property type="project" value="TreeGrafter"/>
</dbReference>
<proteinExistence type="inferred from homology"/>
<keyword evidence="15" id="KW-1185">Reference proteome</keyword>
<evidence type="ECO:0000256" key="3">
    <source>
        <dbReference type="ARBA" id="ARBA00021035"/>
    </source>
</evidence>
<comment type="similarity">
    <text evidence="2 10">Belongs to the beta sliding clamp family.</text>
</comment>
<keyword evidence="9" id="KW-0238">DNA-binding</keyword>
<feature type="domain" description="DNA polymerase III beta sliding clamp central" evidence="12">
    <location>
        <begin position="134"/>
        <end position="246"/>
    </location>
</feature>
<comment type="subcellular location">
    <subcellularLocation>
        <location evidence="1 10">Cytoplasm</location>
    </subcellularLocation>
</comment>
<evidence type="ECO:0000256" key="1">
    <source>
        <dbReference type="ARBA" id="ARBA00004496"/>
    </source>
</evidence>
<dbReference type="GO" id="GO:0009360">
    <property type="term" value="C:DNA polymerase III complex"/>
    <property type="evidence" value="ECO:0007669"/>
    <property type="project" value="InterPro"/>
</dbReference>
<gene>
    <name evidence="14" type="primary">dnaN</name>
    <name evidence="14" type="ORF">WEOB_306</name>
</gene>
<evidence type="ECO:0000256" key="6">
    <source>
        <dbReference type="ARBA" id="ARBA00022695"/>
    </source>
</evidence>
<dbReference type="SUPFAM" id="SSF55979">
    <property type="entry name" value="DNA clamp"/>
    <property type="match status" value="3"/>
</dbReference>
<dbReference type="InterPro" id="IPR022634">
    <property type="entry name" value="DNA_polIII_beta_N"/>
</dbReference>
<dbReference type="PATRIC" id="fig|1594731.3.peg.283"/>
<dbReference type="InterPro" id="IPR022635">
    <property type="entry name" value="DNA_polIII_beta_C"/>
</dbReference>
<evidence type="ECO:0000256" key="4">
    <source>
        <dbReference type="ARBA" id="ARBA00022490"/>
    </source>
</evidence>
<evidence type="ECO:0000313" key="14">
    <source>
        <dbReference type="EMBL" id="CEN32242.1"/>
    </source>
</evidence>
<evidence type="ECO:0000256" key="9">
    <source>
        <dbReference type="ARBA" id="ARBA00023125"/>
    </source>
</evidence>
<dbReference type="PANTHER" id="PTHR30478:SF0">
    <property type="entry name" value="BETA SLIDING CLAMP"/>
    <property type="match status" value="1"/>
</dbReference>
<dbReference type="PIRSF" id="PIRSF000804">
    <property type="entry name" value="DNA_pol_III_b"/>
    <property type="match status" value="1"/>
</dbReference>
<dbReference type="Pfam" id="PF00712">
    <property type="entry name" value="DNA_pol3_beta"/>
    <property type="match status" value="1"/>
</dbReference>
<evidence type="ECO:0000256" key="10">
    <source>
        <dbReference type="PIRNR" id="PIRNR000804"/>
    </source>
</evidence>
<evidence type="ECO:0000259" key="11">
    <source>
        <dbReference type="Pfam" id="PF00712"/>
    </source>
</evidence>
<feature type="domain" description="DNA polymerase III beta sliding clamp N-terminal" evidence="11">
    <location>
        <begin position="1"/>
        <end position="119"/>
    </location>
</feature>
<dbReference type="InterPro" id="IPR001001">
    <property type="entry name" value="DNA_polIII_beta"/>
</dbReference>
<dbReference type="STRING" id="1594731.WEOB_306"/>
<organism evidence="14 15">
    <name type="scientific">Candidatus Westeberhardia cardiocondylae</name>
    <dbReference type="NCBI Taxonomy" id="1594731"/>
    <lineage>
        <taxon>Bacteria</taxon>
        <taxon>Pseudomonadati</taxon>
        <taxon>Pseudomonadota</taxon>
        <taxon>Gammaproteobacteria</taxon>
        <taxon>Enterobacterales</taxon>
        <taxon>Enterobacteriaceae</taxon>
        <taxon>ant endosymbionts</taxon>
        <taxon>Candidatus Westeberhardia</taxon>
    </lineage>
</organism>
<feature type="domain" description="DNA polymerase III beta sliding clamp C-terminal" evidence="13">
    <location>
        <begin position="248"/>
        <end position="367"/>
    </location>
</feature>
<evidence type="ECO:0000256" key="2">
    <source>
        <dbReference type="ARBA" id="ARBA00010752"/>
    </source>
</evidence>
<comment type="function">
    <text evidence="10">Confers DNA tethering and processivity to DNA polymerases and other proteins. Acts as a clamp, forming a ring around DNA (a reaction catalyzed by the clamp-loading complex) which diffuses in an ATP-independent manner freely and bidirectionally along dsDNA. Initially characterized for its ability to contact the catalytic subunit of DNA polymerase III (Pol III), a complex, multichain enzyme responsible for most of the replicative synthesis in bacteria; Pol III exhibits 3'-5' exonuclease proofreading activity. The beta chain is required for initiation of replication as well as for processivity of DNA replication.</text>
</comment>
<dbReference type="SMART" id="SM00480">
    <property type="entry name" value="POL3Bc"/>
    <property type="match status" value="1"/>
</dbReference>
<dbReference type="Pfam" id="PF02768">
    <property type="entry name" value="DNA_pol3_beta_3"/>
    <property type="match status" value="1"/>
</dbReference>
<dbReference type="GO" id="GO:0005737">
    <property type="term" value="C:cytoplasm"/>
    <property type="evidence" value="ECO:0007669"/>
    <property type="project" value="UniProtKB-SubCell"/>
</dbReference>
<dbReference type="Proteomes" id="UP000242753">
    <property type="component" value="Chromosome I"/>
</dbReference>
<accession>A0A0H5BWZ0</accession>
<dbReference type="NCBIfam" id="TIGR00663">
    <property type="entry name" value="dnan"/>
    <property type="match status" value="1"/>
</dbReference>
<dbReference type="Pfam" id="PF02767">
    <property type="entry name" value="DNA_pol3_beta_2"/>
    <property type="match status" value="1"/>
</dbReference>
<evidence type="ECO:0000259" key="13">
    <source>
        <dbReference type="Pfam" id="PF02768"/>
    </source>
</evidence>
<evidence type="ECO:0000313" key="15">
    <source>
        <dbReference type="Proteomes" id="UP000242753"/>
    </source>
</evidence>
<dbReference type="GO" id="GO:0003677">
    <property type="term" value="F:DNA binding"/>
    <property type="evidence" value="ECO:0007669"/>
    <property type="project" value="UniProtKB-UniRule"/>
</dbReference>
<comment type="subunit">
    <text evidence="10">Forms a ring-shaped head-to-tail homodimer around DNA.</text>
</comment>
<keyword evidence="4 10" id="KW-0963">Cytoplasm</keyword>
<protein>
    <recommendedName>
        <fullName evidence="3 10">Beta sliding clamp</fullName>
    </recommendedName>
</protein>
<dbReference type="CDD" id="cd00140">
    <property type="entry name" value="beta_clamp"/>
    <property type="match status" value="1"/>
</dbReference>